<dbReference type="InterPro" id="IPR001360">
    <property type="entry name" value="Glyco_hydro_1"/>
</dbReference>
<comment type="similarity">
    <text evidence="1">Belongs to the glycosyl hydrolase 1 family.</text>
</comment>
<dbReference type="InterPro" id="IPR017853">
    <property type="entry name" value="GH"/>
</dbReference>
<dbReference type="AlphaFoldDB" id="A0A8R7TL22"/>
<evidence type="ECO:0000313" key="2">
    <source>
        <dbReference type="EnsemblPlants" id="TuG1812G0200004354.01.T07.cds345330"/>
    </source>
</evidence>
<dbReference type="Pfam" id="PF00232">
    <property type="entry name" value="Glyco_hydro_1"/>
    <property type="match status" value="1"/>
</dbReference>
<reference evidence="2" key="2">
    <citation type="submission" date="2018-03" db="EMBL/GenBank/DDBJ databases">
        <title>The Triticum urartu genome reveals the dynamic nature of wheat genome evolution.</title>
        <authorList>
            <person name="Ling H."/>
            <person name="Ma B."/>
            <person name="Shi X."/>
            <person name="Liu H."/>
            <person name="Dong L."/>
            <person name="Sun H."/>
            <person name="Cao Y."/>
            <person name="Gao Q."/>
            <person name="Zheng S."/>
            <person name="Li Y."/>
            <person name="Yu Y."/>
            <person name="Du H."/>
            <person name="Qi M."/>
            <person name="Li Y."/>
            <person name="Yu H."/>
            <person name="Cui Y."/>
            <person name="Wang N."/>
            <person name="Chen C."/>
            <person name="Wu H."/>
            <person name="Zhao Y."/>
            <person name="Zhang J."/>
            <person name="Li Y."/>
            <person name="Zhou W."/>
            <person name="Zhang B."/>
            <person name="Hu W."/>
            <person name="Eijk M."/>
            <person name="Tang J."/>
            <person name="Witsenboer H."/>
            <person name="Zhao S."/>
            <person name="Li Z."/>
            <person name="Zhang A."/>
            <person name="Wang D."/>
            <person name="Liang C."/>
        </authorList>
    </citation>
    <scope>NUCLEOTIDE SEQUENCE [LARGE SCALE GENOMIC DNA]</scope>
    <source>
        <strain evidence="2">cv. G1812</strain>
    </source>
</reference>
<keyword evidence="3" id="KW-1185">Reference proteome</keyword>
<dbReference type="EnsemblPlants" id="TuG1812G0200004354.01.T07">
    <property type="protein sequence ID" value="TuG1812G0200004354.01.T07.cds345330"/>
    <property type="gene ID" value="TuG1812G0200004354.01"/>
</dbReference>
<protein>
    <submittedName>
        <fullName evidence="2">Uncharacterized protein</fullName>
    </submittedName>
</protein>
<organism evidence="2 3">
    <name type="scientific">Triticum urartu</name>
    <name type="common">Red wild einkorn</name>
    <name type="synonym">Crithodium urartu</name>
    <dbReference type="NCBI Taxonomy" id="4572"/>
    <lineage>
        <taxon>Eukaryota</taxon>
        <taxon>Viridiplantae</taxon>
        <taxon>Streptophyta</taxon>
        <taxon>Embryophyta</taxon>
        <taxon>Tracheophyta</taxon>
        <taxon>Spermatophyta</taxon>
        <taxon>Magnoliopsida</taxon>
        <taxon>Liliopsida</taxon>
        <taxon>Poales</taxon>
        <taxon>Poaceae</taxon>
        <taxon>BOP clade</taxon>
        <taxon>Pooideae</taxon>
        <taxon>Triticodae</taxon>
        <taxon>Triticeae</taxon>
        <taxon>Triticinae</taxon>
        <taxon>Triticum</taxon>
    </lineage>
</organism>
<dbReference type="GO" id="GO:0008422">
    <property type="term" value="F:beta-glucosidase activity"/>
    <property type="evidence" value="ECO:0007669"/>
    <property type="project" value="UniProtKB-ARBA"/>
</dbReference>
<proteinExistence type="inferred from homology"/>
<dbReference type="Proteomes" id="UP000015106">
    <property type="component" value="Chromosome 2"/>
</dbReference>
<accession>A0A8R7TL22</accession>
<dbReference type="SUPFAM" id="SSF51445">
    <property type="entry name" value="(Trans)glycosidases"/>
    <property type="match status" value="1"/>
</dbReference>
<name>A0A8R7TL22_TRIUA</name>
<sequence>LGTKLPHGVVIFNEEQTYNVRTRATNCRKCQAGIEPFVTLHHFDMPQELETRYGSWLGAGIR</sequence>
<dbReference type="Gramene" id="TuG1812G0200004354.01.T07">
    <property type="protein sequence ID" value="TuG1812G0200004354.01.T07.cds345330"/>
    <property type="gene ID" value="TuG1812G0200004354.01"/>
</dbReference>
<evidence type="ECO:0000313" key="3">
    <source>
        <dbReference type="Proteomes" id="UP000015106"/>
    </source>
</evidence>
<dbReference type="GO" id="GO:0005975">
    <property type="term" value="P:carbohydrate metabolic process"/>
    <property type="evidence" value="ECO:0007669"/>
    <property type="project" value="InterPro"/>
</dbReference>
<dbReference type="Gene3D" id="3.20.20.80">
    <property type="entry name" value="Glycosidases"/>
    <property type="match status" value="1"/>
</dbReference>
<evidence type="ECO:0000256" key="1">
    <source>
        <dbReference type="ARBA" id="ARBA00010838"/>
    </source>
</evidence>
<reference evidence="2" key="3">
    <citation type="submission" date="2022-06" db="UniProtKB">
        <authorList>
            <consortium name="EnsemblPlants"/>
        </authorList>
    </citation>
    <scope>IDENTIFICATION</scope>
</reference>
<reference evidence="3" key="1">
    <citation type="journal article" date="2013" name="Nature">
        <title>Draft genome of the wheat A-genome progenitor Triticum urartu.</title>
        <authorList>
            <person name="Ling H.Q."/>
            <person name="Zhao S."/>
            <person name="Liu D."/>
            <person name="Wang J."/>
            <person name="Sun H."/>
            <person name="Zhang C."/>
            <person name="Fan H."/>
            <person name="Li D."/>
            <person name="Dong L."/>
            <person name="Tao Y."/>
            <person name="Gao C."/>
            <person name="Wu H."/>
            <person name="Li Y."/>
            <person name="Cui Y."/>
            <person name="Guo X."/>
            <person name="Zheng S."/>
            <person name="Wang B."/>
            <person name="Yu K."/>
            <person name="Liang Q."/>
            <person name="Yang W."/>
            <person name="Lou X."/>
            <person name="Chen J."/>
            <person name="Feng M."/>
            <person name="Jian J."/>
            <person name="Zhang X."/>
            <person name="Luo G."/>
            <person name="Jiang Y."/>
            <person name="Liu J."/>
            <person name="Wang Z."/>
            <person name="Sha Y."/>
            <person name="Zhang B."/>
            <person name="Wu H."/>
            <person name="Tang D."/>
            <person name="Shen Q."/>
            <person name="Xue P."/>
            <person name="Zou S."/>
            <person name="Wang X."/>
            <person name="Liu X."/>
            <person name="Wang F."/>
            <person name="Yang Y."/>
            <person name="An X."/>
            <person name="Dong Z."/>
            <person name="Zhang K."/>
            <person name="Zhang X."/>
            <person name="Luo M.C."/>
            <person name="Dvorak J."/>
            <person name="Tong Y."/>
            <person name="Wang J."/>
            <person name="Yang H."/>
            <person name="Li Z."/>
            <person name="Wang D."/>
            <person name="Zhang A."/>
            <person name="Wang J."/>
        </authorList>
    </citation>
    <scope>NUCLEOTIDE SEQUENCE</scope>
    <source>
        <strain evidence="3">cv. G1812</strain>
    </source>
</reference>